<feature type="compositionally biased region" description="Basic residues" evidence="1">
    <location>
        <begin position="217"/>
        <end position="226"/>
    </location>
</feature>
<evidence type="ECO:0000256" key="2">
    <source>
        <dbReference type="SAM" id="Phobius"/>
    </source>
</evidence>
<organism evidence="3 4">
    <name type="scientific">Scheffersomyces spartinae</name>
    <dbReference type="NCBI Taxonomy" id="45513"/>
    <lineage>
        <taxon>Eukaryota</taxon>
        <taxon>Fungi</taxon>
        <taxon>Dikarya</taxon>
        <taxon>Ascomycota</taxon>
        <taxon>Saccharomycotina</taxon>
        <taxon>Pichiomycetes</taxon>
        <taxon>Debaryomycetaceae</taxon>
        <taxon>Scheffersomyces</taxon>
    </lineage>
</organism>
<evidence type="ECO:0000256" key="1">
    <source>
        <dbReference type="SAM" id="MobiDB-lite"/>
    </source>
</evidence>
<gene>
    <name evidence="3" type="ORF">KQ657_005148</name>
</gene>
<feature type="region of interest" description="Disordered" evidence="1">
    <location>
        <begin position="192"/>
        <end position="226"/>
    </location>
</feature>
<dbReference type="AlphaFoldDB" id="A0A9P8AIK9"/>
<dbReference type="RefSeq" id="XP_043049496.1">
    <property type="nucleotide sequence ID" value="XM_043195791.1"/>
</dbReference>
<dbReference type="GO" id="GO:0051082">
    <property type="term" value="F:unfolded protein binding"/>
    <property type="evidence" value="ECO:0007669"/>
    <property type="project" value="TreeGrafter"/>
</dbReference>
<evidence type="ECO:0000313" key="3">
    <source>
        <dbReference type="EMBL" id="KAG7193949.1"/>
    </source>
</evidence>
<feature type="transmembrane region" description="Helical" evidence="2">
    <location>
        <begin position="93"/>
        <end position="116"/>
    </location>
</feature>
<dbReference type="Proteomes" id="UP000790833">
    <property type="component" value="Unassembled WGS sequence"/>
</dbReference>
<feature type="transmembrane region" description="Helical" evidence="2">
    <location>
        <begin position="63"/>
        <end position="81"/>
    </location>
</feature>
<name>A0A9P8AIK9_9ASCO</name>
<sequence length="226" mass="25573">MMGYKEIVPIGTGLILFASGFSLGIIYGQWPWDLNTLWRYDETGAAFEKTLAMYKVWNESPLYVHYLLHFVFVLGLIGHFIKLYKPTDDTMYFHYGSLGLFVLAIVIYLTNLRIGLQSVDHGDWGEVDYQTGLNVMAASKMMIVVILVGVLFLQGGLYYATWYDAELKREFLEREAALEAAELQKQLAAEGKDSEITIEPEQVEISTKKSTTASGSKSKKGKKRKE</sequence>
<proteinExistence type="predicted"/>
<dbReference type="PIRSF" id="PIRSF029187">
    <property type="entry name" value="Shr3_AAP_chap"/>
    <property type="match status" value="1"/>
</dbReference>
<dbReference type="SMART" id="SM00786">
    <property type="entry name" value="SHR3_chaperone"/>
    <property type="match status" value="1"/>
</dbReference>
<reference evidence="3" key="1">
    <citation type="submission" date="2021-03" db="EMBL/GenBank/DDBJ databases">
        <authorList>
            <person name="Palmer J.M."/>
        </authorList>
    </citation>
    <scope>NUCLEOTIDE SEQUENCE</scope>
    <source>
        <strain evidence="3">ARV_011</strain>
    </source>
</reference>
<feature type="transmembrane region" description="Helical" evidence="2">
    <location>
        <begin position="7"/>
        <end position="30"/>
    </location>
</feature>
<dbReference type="GeneID" id="66118522"/>
<keyword evidence="2" id="KW-0812">Transmembrane</keyword>
<dbReference type="PANTHER" id="PTHR28228">
    <property type="entry name" value="SECRETORY COMPONENT PROTEIN SHR3"/>
    <property type="match status" value="1"/>
</dbReference>
<dbReference type="GO" id="GO:0006888">
    <property type="term" value="P:endoplasmic reticulum to Golgi vesicle-mediated transport"/>
    <property type="evidence" value="ECO:0007669"/>
    <property type="project" value="TreeGrafter"/>
</dbReference>
<dbReference type="OrthoDB" id="5229808at2759"/>
<protein>
    <recommendedName>
        <fullName evidence="5">Secretory component protein SHR3</fullName>
    </recommendedName>
</protein>
<dbReference type="GO" id="GO:0005789">
    <property type="term" value="C:endoplasmic reticulum membrane"/>
    <property type="evidence" value="ECO:0007669"/>
    <property type="project" value="TreeGrafter"/>
</dbReference>
<evidence type="ECO:0000313" key="4">
    <source>
        <dbReference type="Proteomes" id="UP000790833"/>
    </source>
</evidence>
<dbReference type="EMBL" id="JAHMUF010000009">
    <property type="protein sequence ID" value="KAG7193949.1"/>
    <property type="molecule type" value="Genomic_DNA"/>
</dbReference>
<dbReference type="InterPro" id="IPR013248">
    <property type="entry name" value="Psh3/Shr3"/>
</dbReference>
<keyword evidence="4" id="KW-1185">Reference proteome</keyword>
<evidence type="ECO:0008006" key="5">
    <source>
        <dbReference type="Google" id="ProtNLM"/>
    </source>
</evidence>
<comment type="caution">
    <text evidence="3">The sequence shown here is derived from an EMBL/GenBank/DDBJ whole genome shotgun (WGS) entry which is preliminary data.</text>
</comment>
<dbReference type="Pfam" id="PF08229">
    <property type="entry name" value="SHR3_chaperone"/>
    <property type="match status" value="1"/>
</dbReference>
<keyword evidence="2" id="KW-1133">Transmembrane helix</keyword>
<dbReference type="PANTHER" id="PTHR28228:SF1">
    <property type="entry name" value="SECRETORY COMPONENT PROTEIN SHR3"/>
    <property type="match status" value="1"/>
</dbReference>
<accession>A0A9P8AIK9</accession>
<keyword evidence="2" id="KW-0472">Membrane</keyword>
<feature type="transmembrane region" description="Helical" evidence="2">
    <location>
        <begin position="136"/>
        <end position="160"/>
    </location>
</feature>